<dbReference type="EMBL" id="MG602507">
    <property type="protein sequence ID" value="AVG46696.1"/>
    <property type="molecule type" value="Genomic_DNA"/>
</dbReference>
<sequence length="82" mass="9390">MMAFSSCETFIELYDGLEKLLNYPISDEIIELLINGLKKMDYKHFFDNITGIGGDSCSLEDVIFIGFKKIRSKNFLKIDGNK</sequence>
<accession>A0A2L2DKL0</accession>
<dbReference type="Proteomes" id="UP000280369">
    <property type="component" value="Segment"/>
</dbReference>
<organism evidence="1">
    <name type="scientific">Acanthamoeba polyphaga mimivirus</name>
    <name type="common">APMV</name>
    <dbReference type="NCBI Taxonomy" id="212035"/>
    <lineage>
        <taxon>Viruses</taxon>
        <taxon>Varidnaviria</taxon>
        <taxon>Bamfordvirae</taxon>
        <taxon>Nucleocytoviricota</taxon>
        <taxon>Megaviricetes</taxon>
        <taxon>Imitervirales</taxon>
        <taxon>Mimiviridae</taxon>
        <taxon>Megamimivirinae</taxon>
        <taxon>Mimivirus</taxon>
        <taxon>Mimivirus bradfordmassiliense</taxon>
    </lineage>
</organism>
<proteinExistence type="predicted"/>
<name>A0A2L2DKL0_MIMIV</name>
<protein>
    <submittedName>
        <fullName evidence="1">Uncharacterized protein</fullName>
    </submittedName>
</protein>
<reference evidence="1" key="1">
    <citation type="journal article" date="2017" name="Front. Microbiol.">
        <title>Genome Characterization of the First Mimiviruses of Lineage C Isolated in Brazil.</title>
        <authorList>
            <person name="Assis F.L."/>
            <person name="Franco-Luiz A.P.M."/>
            <person name="Dos Santos R.N."/>
            <person name="Campos F.S."/>
            <person name="Dornas F.P."/>
            <person name="Borato P.V.M."/>
            <person name="Franco A.C."/>
            <person name="Abrahao J.S."/>
            <person name="Colson P."/>
            <person name="Scola B."/>
        </authorList>
    </citation>
    <scope>NUCLEOTIDE SEQUENCE [LARGE SCALE GENOMIC DNA]</scope>
</reference>
<organismHost>
    <name type="scientific">Acanthamoeba polyphaga</name>
    <name type="common">Amoeba</name>
    <dbReference type="NCBI Taxonomy" id="5757"/>
</organismHost>
<evidence type="ECO:0000313" key="1">
    <source>
        <dbReference type="EMBL" id="AVG46696.1"/>
    </source>
</evidence>